<protein>
    <submittedName>
        <fullName evidence="2">Uncharacterized protein</fullName>
    </submittedName>
</protein>
<comment type="caution">
    <text evidence="2">The sequence shown here is derived from an EMBL/GenBank/DDBJ whole genome shotgun (WGS) entry which is preliminary data.</text>
</comment>
<dbReference type="Proteomes" id="UP000663880">
    <property type="component" value="Unassembled WGS sequence"/>
</dbReference>
<organism evidence="2 3">
    <name type="scientific">Pieris macdunnoughi</name>
    <dbReference type="NCBI Taxonomy" id="345717"/>
    <lineage>
        <taxon>Eukaryota</taxon>
        <taxon>Metazoa</taxon>
        <taxon>Ecdysozoa</taxon>
        <taxon>Arthropoda</taxon>
        <taxon>Hexapoda</taxon>
        <taxon>Insecta</taxon>
        <taxon>Pterygota</taxon>
        <taxon>Neoptera</taxon>
        <taxon>Endopterygota</taxon>
        <taxon>Lepidoptera</taxon>
        <taxon>Glossata</taxon>
        <taxon>Ditrysia</taxon>
        <taxon>Papilionoidea</taxon>
        <taxon>Pieridae</taxon>
        <taxon>Pierinae</taxon>
        <taxon>Pieris</taxon>
    </lineage>
</organism>
<dbReference type="PROSITE" id="PS00306">
    <property type="entry name" value="CASEIN_ALPHA_BETA"/>
    <property type="match status" value="1"/>
</dbReference>
<evidence type="ECO:0000313" key="2">
    <source>
        <dbReference type="EMBL" id="CAF4754080.1"/>
    </source>
</evidence>
<gene>
    <name evidence="2" type="ORF">PMACD_LOCUS858</name>
</gene>
<evidence type="ECO:0000313" key="3">
    <source>
        <dbReference type="Proteomes" id="UP000663880"/>
    </source>
</evidence>
<evidence type="ECO:0000256" key="1">
    <source>
        <dbReference type="ARBA" id="ARBA00022729"/>
    </source>
</evidence>
<reference evidence="2" key="1">
    <citation type="submission" date="2021-02" db="EMBL/GenBank/DDBJ databases">
        <authorList>
            <person name="Steward A R."/>
        </authorList>
    </citation>
    <scope>NUCLEOTIDE SEQUENCE</scope>
</reference>
<dbReference type="OrthoDB" id="7673144at2759"/>
<sequence length="90" mass="9594">MKVILSTSECLMDELLKQTQRDGIAVFLCCLVALALAAPRADSGGQLPLPAPGISYGGIPYGSMSGNVAEYFRQRSSGLYSDYGAVQQYL</sequence>
<dbReference type="EMBL" id="CAJOBZ010000002">
    <property type="protein sequence ID" value="CAF4754080.1"/>
    <property type="molecule type" value="Genomic_DNA"/>
</dbReference>
<proteinExistence type="predicted"/>
<accession>A0A821LQH1</accession>
<keyword evidence="3" id="KW-1185">Reference proteome</keyword>
<dbReference type="AlphaFoldDB" id="A0A821LQH1"/>
<name>A0A821LQH1_9NEOP</name>
<dbReference type="InterPro" id="IPR031305">
    <property type="entry name" value="Casein_CS"/>
</dbReference>
<keyword evidence="1" id="KW-0732">Signal</keyword>